<dbReference type="InterPro" id="IPR003339">
    <property type="entry name" value="ABC/ECF_trnsptr_transmembrane"/>
</dbReference>
<dbReference type="Proteomes" id="UP001165283">
    <property type="component" value="Unassembled WGS sequence"/>
</dbReference>
<feature type="transmembrane region" description="Helical" evidence="5">
    <location>
        <begin position="23"/>
        <end position="54"/>
    </location>
</feature>
<accession>A0ABT1ABU4</accession>
<sequence>MNPLGLYEPGTGPLHRLPAGPKLAGVMVVVTLAVVTGEPVALAGLLAAVALGYAVARVPGRRVWRLLRTALPLVALVFAVQALLLGLPAAATAALRLAVAIGVATLFTLTTRVDAVVGAVERGLGPLRRFGVRPDRVGLLVGLTVAAVGTLAGIAAEVRAAAKARGAERSVVAFAAPFLVRTLRHADRLGEALTARGWGDEPDRPGPSS</sequence>
<name>A0ABT1ABU4_9PSEU</name>
<dbReference type="Pfam" id="PF02361">
    <property type="entry name" value="CbiQ"/>
    <property type="match status" value="1"/>
</dbReference>
<dbReference type="EMBL" id="JAGSOV010000083">
    <property type="protein sequence ID" value="MCO1660431.1"/>
    <property type="molecule type" value="Genomic_DNA"/>
</dbReference>
<keyword evidence="7" id="KW-1185">Reference proteome</keyword>
<feature type="transmembrane region" description="Helical" evidence="5">
    <location>
        <begin position="137"/>
        <end position="156"/>
    </location>
</feature>
<organism evidence="6 7">
    <name type="scientific">Pseudonocardia humida</name>
    <dbReference type="NCBI Taxonomy" id="2800819"/>
    <lineage>
        <taxon>Bacteria</taxon>
        <taxon>Bacillati</taxon>
        <taxon>Actinomycetota</taxon>
        <taxon>Actinomycetes</taxon>
        <taxon>Pseudonocardiales</taxon>
        <taxon>Pseudonocardiaceae</taxon>
        <taxon>Pseudonocardia</taxon>
    </lineage>
</organism>
<evidence type="ECO:0000313" key="6">
    <source>
        <dbReference type="EMBL" id="MCO1660431.1"/>
    </source>
</evidence>
<comment type="subcellular location">
    <subcellularLocation>
        <location evidence="1">Membrane</location>
        <topology evidence="1">Multi-pass membrane protein</topology>
    </subcellularLocation>
</comment>
<dbReference type="PANTHER" id="PTHR33514">
    <property type="entry name" value="PROTEIN ABCI12, CHLOROPLASTIC"/>
    <property type="match status" value="1"/>
</dbReference>
<evidence type="ECO:0000256" key="3">
    <source>
        <dbReference type="ARBA" id="ARBA00022989"/>
    </source>
</evidence>
<evidence type="ECO:0000256" key="4">
    <source>
        <dbReference type="ARBA" id="ARBA00023136"/>
    </source>
</evidence>
<keyword evidence="3 5" id="KW-1133">Transmembrane helix</keyword>
<evidence type="ECO:0000313" key="7">
    <source>
        <dbReference type="Proteomes" id="UP001165283"/>
    </source>
</evidence>
<proteinExistence type="predicted"/>
<comment type="caution">
    <text evidence="6">The sequence shown here is derived from an EMBL/GenBank/DDBJ whole genome shotgun (WGS) entry which is preliminary data.</text>
</comment>
<protein>
    <submittedName>
        <fullName evidence="6">Energy-coupling factor transporter transmembrane protein EcfT</fullName>
    </submittedName>
</protein>
<keyword evidence="2 5" id="KW-0812">Transmembrane</keyword>
<evidence type="ECO:0000256" key="1">
    <source>
        <dbReference type="ARBA" id="ARBA00004141"/>
    </source>
</evidence>
<evidence type="ECO:0000256" key="2">
    <source>
        <dbReference type="ARBA" id="ARBA00022692"/>
    </source>
</evidence>
<feature type="transmembrane region" description="Helical" evidence="5">
    <location>
        <begin position="66"/>
        <end position="87"/>
    </location>
</feature>
<dbReference type="RefSeq" id="WP_252445937.1">
    <property type="nucleotide sequence ID" value="NZ_JAGSOV010000083.1"/>
</dbReference>
<reference evidence="6" key="1">
    <citation type="submission" date="2021-04" db="EMBL/GenBank/DDBJ databases">
        <title>Pseudonocardia sp. nov., isolated from sandy soil of mangrove forest.</title>
        <authorList>
            <person name="Zan Z."/>
            <person name="Huang R."/>
            <person name="Liu W."/>
        </authorList>
    </citation>
    <scope>NUCLEOTIDE SEQUENCE</scope>
    <source>
        <strain evidence="6">S2-4</strain>
    </source>
</reference>
<keyword evidence="4 5" id="KW-0472">Membrane</keyword>
<feature type="transmembrane region" description="Helical" evidence="5">
    <location>
        <begin position="93"/>
        <end position="117"/>
    </location>
</feature>
<gene>
    <name evidence="6" type="ORF">KDL28_35770</name>
</gene>
<dbReference type="PANTHER" id="PTHR33514:SF13">
    <property type="entry name" value="PROTEIN ABCI12, CHLOROPLASTIC"/>
    <property type="match status" value="1"/>
</dbReference>
<evidence type="ECO:0000256" key="5">
    <source>
        <dbReference type="SAM" id="Phobius"/>
    </source>
</evidence>